<evidence type="ECO:0000313" key="12">
    <source>
        <dbReference type="Proteomes" id="UP000295748"/>
    </source>
</evidence>
<feature type="domain" description="Glycosyltransferase 2-like" evidence="10">
    <location>
        <begin position="5"/>
        <end position="157"/>
    </location>
</feature>
<dbReference type="Gene3D" id="3.90.550.10">
    <property type="entry name" value="Spore Coat Polysaccharide Biosynthesis Protein SpsA, Chain A"/>
    <property type="match status" value="1"/>
</dbReference>
<dbReference type="InterPro" id="IPR001173">
    <property type="entry name" value="Glyco_trans_2-like"/>
</dbReference>
<keyword evidence="12" id="KW-1185">Reference proteome</keyword>
<evidence type="ECO:0000313" key="11">
    <source>
        <dbReference type="EMBL" id="QBR88510.1"/>
    </source>
</evidence>
<evidence type="ECO:0000256" key="4">
    <source>
        <dbReference type="ARBA" id="ARBA00022679"/>
    </source>
</evidence>
<dbReference type="EMBL" id="CP038266">
    <property type="protein sequence ID" value="QBR88510.1"/>
    <property type="molecule type" value="Genomic_DNA"/>
</dbReference>
<evidence type="ECO:0000256" key="2">
    <source>
        <dbReference type="ARBA" id="ARBA00022475"/>
    </source>
</evidence>
<gene>
    <name evidence="11" type="ORF">E4K62_07310</name>
</gene>
<evidence type="ECO:0000256" key="8">
    <source>
        <dbReference type="ARBA" id="ARBA00038120"/>
    </source>
</evidence>
<evidence type="ECO:0000256" key="3">
    <source>
        <dbReference type="ARBA" id="ARBA00022676"/>
    </source>
</evidence>
<comment type="subcellular location">
    <subcellularLocation>
        <location evidence="1">Cell membrane</location>
    </subcellularLocation>
</comment>
<evidence type="ECO:0000256" key="6">
    <source>
        <dbReference type="ARBA" id="ARBA00037281"/>
    </source>
</evidence>
<organism evidence="11 12">
    <name type="scientific">Microbacterium wangchenii</name>
    <dbReference type="NCBI Taxonomy" id="2541726"/>
    <lineage>
        <taxon>Bacteria</taxon>
        <taxon>Bacillati</taxon>
        <taxon>Actinomycetota</taxon>
        <taxon>Actinomycetes</taxon>
        <taxon>Micrococcales</taxon>
        <taxon>Microbacteriaceae</taxon>
        <taxon>Microbacterium</taxon>
    </lineage>
</organism>
<keyword evidence="4" id="KW-0808">Transferase</keyword>
<evidence type="ECO:0000256" key="5">
    <source>
        <dbReference type="ARBA" id="ARBA00023136"/>
    </source>
</evidence>
<evidence type="ECO:0000256" key="9">
    <source>
        <dbReference type="ARBA" id="ARBA00040345"/>
    </source>
</evidence>
<reference evidence="11 12" key="1">
    <citation type="submission" date="2019-03" db="EMBL/GenBank/DDBJ databases">
        <authorList>
            <person name="Dong K."/>
        </authorList>
    </citation>
    <scope>NUCLEOTIDE SEQUENCE [LARGE SCALE GENOMIC DNA]</scope>
    <source>
        <strain evidence="12">dk512</strain>
    </source>
</reference>
<dbReference type="Pfam" id="PF00535">
    <property type="entry name" value="Glycos_transf_2"/>
    <property type="match status" value="1"/>
</dbReference>
<comment type="function">
    <text evidence="6">Catalyzes the glycosylation of 4,4'-diaponeurosporenoate, i.e. the esterification of glucose at the C1'' position with the carboxyl group of 4,4'-diaponeurosporenic acid, to form glycosyl-4,4'-diaponeurosporenoate. This is a step in the biosynthesis of staphyloxanthin, an orange pigment present in most staphylococci strains.</text>
</comment>
<proteinExistence type="inferred from homology"/>
<evidence type="ECO:0000259" key="10">
    <source>
        <dbReference type="Pfam" id="PF00535"/>
    </source>
</evidence>
<name>A0ABX5STB9_9MICO</name>
<keyword evidence="2" id="KW-1003">Cell membrane</keyword>
<evidence type="ECO:0000256" key="1">
    <source>
        <dbReference type="ARBA" id="ARBA00004236"/>
    </source>
</evidence>
<dbReference type="InterPro" id="IPR029044">
    <property type="entry name" value="Nucleotide-diphossugar_trans"/>
</dbReference>
<dbReference type="CDD" id="cd00761">
    <property type="entry name" value="Glyco_tranf_GTA_type"/>
    <property type="match status" value="1"/>
</dbReference>
<protein>
    <recommendedName>
        <fullName evidence="9">4,4'-diaponeurosporenoate glycosyltransferase</fullName>
    </recommendedName>
</protein>
<accession>A0ABX5STB9</accession>
<comment type="similarity">
    <text evidence="8">Belongs to the glycosyltransferase 2 family. CrtQ subfamily.</text>
</comment>
<sequence>MTRVSVVIPVKDDAAPLRRCLRALALQTRAPDEVIVVDNGSSDDSAAVAREAGARVIPCERPGIPAASACGYDAATGDIVLRLDADSLPAITWVQTMTAAFERRPHVGAFTGGARFVDGPRRLRAPLAAVYLGAYTAVSYTALGHLPLYGSNLAFRRDVWRRVRGKVHLSPGVHDDFDLAFHVGLRYPIGYARHAAMGVSMRPFGDPRAFAVRTIRGVRTVVVHWPQDFPPVRWVHLLMRRALQWAEAGRRA</sequence>
<keyword evidence="3" id="KW-0328">Glycosyltransferase</keyword>
<dbReference type="Proteomes" id="UP000295748">
    <property type="component" value="Chromosome"/>
</dbReference>
<dbReference type="SUPFAM" id="SSF53448">
    <property type="entry name" value="Nucleotide-diphospho-sugar transferases"/>
    <property type="match status" value="1"/>
</dbReference>
<evidence type="ECO:0000256" key="7">
    <source>
        <dbReference type="ARBA" id="ARBA00037904"/>
    </source>
</evidence>
<comment type="pathway">
    <text evidence="7">Carotenoid biosynthesis; staphyloxanthin biosynthesis; staphyloxanthin from farnesyl diphosphate: step 4/5.</text>
</comment>
<dbReference type="PANTHER" id="PTHR43646:SF2">
    <property type="entry name" value="GLYCOSYLTRANSFERASE 2-LIKE DOMAIN-CONTAINING PROTEIN"/>
    <property type="match status" value="1"/>
</dbReference>
<dbReference type="PANTHER" id="PTHR43646">
    <property type="entry name" value="GLYCOSYLTRANSFERASE"/>
    <property type="match status" value="1"/>
</dbReference>
<keyword evidence="5" id="KW-0472">Membrane</keyword>